<dbReference type="PANTHER" id="PTHR11145:SF8">
    <property type="entry name" value="RE57120P"/>
    <property type="match status" value="1"/>
</dbReference>
<dbReference type="SUPFAM" id="SSF54695">
    <property type="entry name" value="POZ domain"/>
    <property type="match status" value="1"/>
</dbReference>
<protein>
    <recommendedName>
        <fullName evidence="1">BTB domain-containing protein</fullName>
    </recommendedName>
</protein>
<dbReference type="Gene3D" id="3.30.710.10">
    <property type="entry name" value="Potassium Channel Kv1.1, Chain A"/>
    <property type="match status" value="1"/>
</dbReference>
<keyword evidence="3" id="KW-1185">Reference proteome</keyword>
<name>A0AA36M6B4_CYLNA</name>
<evidence type="ECO:0000259" key="1">
    <source>
        <dbReference type="PROSITE" id="PS50097"/>
    </source>
</evidence>
<dbReference type="CDD" id="cd18316">
    <property type="entry name" value="BTB_POZ_KCTD-like"/>
    <property type="match status" value="1"/>
</dbReference>
<proteinExistence type="predicted"/>
<evidence type="ECO:0000313" key="3">
    <source>
        <dbReference type="Proteomes" id="UP001176961"/>
    </source>
</evidence>
<reference evidence="2" key="1">
    <citation type="submission" date="2023-07" db="EMBL/GenBank/DDBJ databases">
        <authorList>
            <consortium name="CYATHOMIX"/>
        </authorList>
    </citation>
    <scope>NUCLEOTIDE SEQUENCE</scope>
    <source>
        <strain evidence="2">N/A</strain>
    </source>
</reference>
<feature type="domain" description="BTB" evidence="1">
    <location>
        <begin position="31"/>
        <end position="98"/>
    </location>
</feature>
<evidence type="ECO:0000313" key="2">
    <source>
        <dbReference type="EMBL" id="CAJ0598477.1"/>
    </source>
</evidence>
<dbReference type="PROSITE" id="PS50097">
    <property type="entry name" value="BTB"/>
    <property type="match status" value="1"/>
</dbReference>
<gene>
    <name evidence="2" type="ORF">CYNAS_LOCUS10460</name>
</gene>
<dbReference type="Pfam" id="PF02214">
    <property type="entry name" value="BTB_2"/>
    <property type="match status" value="1"/>
</dbReference>
<dbReference type="PANTHER" id="PTHR11145">
    <property type="entry name" value="BTB/POZ DOMAIN-CONTAINING ADAPTER FOR CUL3-MEDIATED RHOA DEGRADATION PROTEIN FAMILY MEMBER"/>
    <property type="match status" value="1"/>
</dbReference>
<dbReference type="InterPro" id="IPR000210">
    <property type="entry name" value="BTB/POZ_dom"/>
</dbReference>
<dbReference type="InterPro" id="IPR003131">
    <property type="entry name" value="T1-type_BTB"/>
</dbReference>
<dbReference type="InterPro" id="IPR045068">
    <property type="entry name" value="BACURD1-3"/>
</dbReference>
<sequence>MGLGINLNSRVTHINEDSCAPKQSIHLDPNEEIKLNVGGTIFTAKVLDLLRIPGTFLERMVDKMWKAKNSETVFIDRDPRYFGLLLEFLTTNKINLPRSEVELAAIVQEAEFFQMDELIAKIIHEDRRCFGKGPPFFPKDRVVWKTRNFWRTLTQHGWNFDGTRKAIPLCFTYFTLFSPNETCYMCGVETQNLHGLYKSLFDFPRDFSYTTGEVEKIYGDCCCCDVRFGKSSFIFHIPTKMLRLLD</sequence>
<dbReference type="Proteomes" id="UP001176961">
    <property type="component" value="Unassembled WGS sequence"/>
</dbReference>
<comment type="caution">
    <text evidence="2">The sequence shown here is derived from an EMBL/GenBank/DDBJ whole genome shotgun (WGS) entry which is preliminary data.</text>
</comment>
<dbReference type="AlphaFoldDB" id="A0AA36M6B4"/>
<dbReference type="EMBL" id="CATQJL010000223">
    <property type="protein sequence ID" value="CAJ0598477.1"/>
    <property type="molecule type" value="Genomic_DNA"/>
</dbReference>
<dbReference type="SMART" id="SM00225">
    <property type="entry name" value="BTB"/>
    <property type="match status" value="1"/>
</dbReference>
<dbReference type="GO" id="GO:0051260">
    <property type="term" value="P:protein homooligomerization"/>
    <property type="evidence" value="ECO:0007669"/>
    <property type="project" value="InterPro"/>
</dbReference>
<dbReference type="InterPro" id="IPR011333">
    <property type="entry name" value="SKP1/BTB/POZ_sf"/>
</dbReference>
<accession>A0AA36M6B4</accession>
<organism evidence="2 3">
    <name type="scientific">Cylicocyclus nassatus</name>
    <name type="common">Nematode worm</name>
    <dbReference type="NCBI Taxonomy" id="53992"/>
    <lineage>
        <taxon>Eukaryota</taxon>
        <taxon>Metazoa</taxon>
        <taxon>Ecdysozoa</taxon>
        <taxon>Nematoda</taxon>
        <taxon>Chromadorea</taxon>
        <taxon>Rhabditida</taxon>
        <taxon>Rhabditina</taxon>
        <taxon>Rhabditomorpha</taxon>
        <taxon>Strongyloidea</taxon>
        <taxon>Strongylidae</taxon>
        <taxon>Cylicocyclus</taxon>
    </lineage>
</organism>